<dbReference type="EMBL" id="KN832870">
    <property type="protein sequence ID" value="KIN08123.1"/>
    <property type="molecule type" value="Genomic_DNA"/>
</dbReference>
<dbReference type="OrthoDB" id="5979581at2759"/>
<evidence type="ECO:0000256" key="1">
    <source>
        <dbReference type="SAM" id="MobiDB-lite"/>
    </source>
</evidence>
<dbReference type="HOGENOM" id="CLU_037228_0_0_1"/>
<feature type="compositionally biased region" description="Polar residues" evidence="1">
    <location>
        <begin position="7"/>
        <end position="18"/>
    </location>
</feature>
<dbReference type="GO" id="GO:0004674">
    <property type="term" value="F:protein serine/threonine kinase activity"/>
    <property type="evidence" value="ECO:0007669"/>
    <property type="project" value="TreeGrafter"/>
</dbReference>
<dbReference type="InParanoid" id="A0A0C3E1G1"/>
<dbReference type="CDD" id="cd00180">
    <property type="entry name" value="PKc"/>
    <property type="match status" value="1"/>
</dbReference>
<protein>
    <recommendedName>
        <fullName evidence="2">Protein kinase domain-containing protein</fullName>
    </recommendedName>
</protein>
<dbReference type="InterPro" id="IPR011009">
    <property type="entry name" value="Kinase-like_dom_sf"/>
</dbReference>
<keyword evidence="4" id="KW-1185">Reference proteome</keyword>
<dbReference type="Gene3D" id="1.10.510.10">
    <property type="entry name" value="Transferase(Phosphotransferase) domain 1"/>
    <property type="match status" value="1"/>
</dbReference>
<dbReference type="InterPro" id="IPR000719">
    <property type="entry name" value="Prot_kinase_dom"/>
</dbReference>
<dbReference type="GO" id="GO:0005524">
    <property type="term" value="F:ATP binding"/>
    <property type="evidence" value="ECO:0007669"/>
    <property type="project" value="InterPro"/>
</dbReference>
<dbReference type="Proteomes" id="UP000054321">
    <property type="component" value="Unassembled WGS sequence"/>
</dbReference>
<proteinExistence type="predicted"/>
<evidence type="ECO:0000313" key="4">
    <source>
        <dbReference type="Proteomes" id="UP000054321"/>
    </source>
</evidence>
<feature type="region of interest" description="Disordered" evidence="1">
    <location>
        <begin position="1"/>
        <end position="28"/>
    </location>
</feature>
<reference evidence="3 4" key="1">
    <citation type="submission" date="2014-04" db="EMBL/GenBank/DDBJ databases">
        <authorList>
            <consortium name="DOE Joint Genome Institute"/>
            <person name="Kuo A."/>
            <person name="Martino E."/>
            <person name="Perotto S."/>
            <person name="Kohler A."/>
            <person name="Nagy L.G."/>
            <person name="Floudas D."/>
            <person name="Copeland A."/>
            <person name="Barry K.W."/>
            <person name="Cichocki N."/>
            <person name="Veneault-Fourrey C."/>
            <person name="LaButti K."/>
            <person name="Lindquist E.A."/>
            <person name="Lipzen A."/>
            <person name="Lundell T."/>
            <person name="Morin E."/>
            <person name="Murat C."/>
            <person name="Sun H."/>
            <person name="Tunlid A."/>
            <person name="Henrissat B."/>
            <person name="Grigoriev I.V."/>
            <person name="Hibbett D.S."/>
            <person name="Martin F."/>
            <person name="Nordberg H.P."/>
            <person name="Cantor M.N."/>
            <person name="Hua S.X."/>
        </authorList>
    </citation>
    <scope>NUCLEOTIDE SEQUENCE [LARGE SCALE GENOMIC DNA]</scope>
    <source>
        <strain evidence="3 4">Zn</strain>
    </source>
</reference>
<organism evidence="3 4">
    <name type="scientific">Oidiodendron maius (strain Zn)</name>
    <dbReference type="NCBI Taxonomy" id="913774"/>
    <lineage>
        <taxon>Eukaryota</taxon>
        <taxon>Fungi</taxon>
        <taxon>Dikarya</taxon>
        <taxon>Ascomycota</taxon>
        <taxon>Pezizomycotina</taxon>
        <taxon>Leotiomycetes</taxon>
        <taxon>Leotiomycetes incertae sedis</taxon>
        <taxon>Myxotrichaceae</taxon>
        <taxon>Oidiodendron</taxon>
    </lineage>
</organism>
<dbReference type="SUPFAM" id="SSF56112">
    <property type="entry name" value="Protein kinase-like (PK-like)"/>
    <property type="match status" value="1"/>
</dbReference>
<dbReference type="GO" id="GO:0044773">
    <property type="term" value="P:mitotic DNA damage checkpoint signaling"/>
    <property type="evidence" value="ECO:0007669"/>
    <property type="project" value="TreeGrafter"/>
</dbReference>
<dbReference type="GO" id="GO:0005634">
    <property type="term" value="C:nucleus"/>
    <property type="evidence" value="ECO:0007669"/>
    <property type="project" value="TreeGrafter"/>
</dbReference>
<dbReference type="PANTHER" id="PTHR44167:SF24">
    <property type="entry name" value="SERINE_THREONINE-PROTEIN KINASE CHK2"/>
    <property type="match status" value="1"/>
</dbReference>
<evidence type="ECO:0000259" key="2">
    <source>
        <dbReference type="PROSITE" id="PS50011"/>
    </source>
</evidence>
<evidence type="ECO:0000313" key="3">
    <source>
        <dbReference type="EMBL" id="KIN08123.1"/>
    </source>
</evidence>
<dbReference type="PANTHER" id="PTHR44167">
    <property type="entry name" value="OVARIAN-SPECIFIC SERINE/THREONINE-PROTEIN KINASE LOK-RELATED"/>
    <property type="match status" value="1"/>
</dbReference>
<sequence length="555" mass="62519">MAPASFDSGTTTEPNTPDGQPDLEEPHGDFARLTPTSTAAKVAFHELYISLYADVERYGWHRNFIYAKPEPEPLEDDLDISASSASERNSPVLATEEPLGKRLAPLVHHGFWRFNLDVPPAEPRLGWMVGKGRWGAITRDSHGEVDILLSKNTAQKEIRGRHFRFLHNLDSGRFLIYAAAKVKINGVQLNRGESRMLFSGKTSIALGAFEYEFSWTDLDHDIYRKQLRDLAESLSHTGYTPPVFITPTPMDSEWILKDKYLVTGSFATGSSCVMYSATDMAGVLYAVKKITTNRPPSHNGNQVRGEMRALQKLHEKGTTPASICRFVELITIDPSRSLGVYENYLVTRPLIETTMGAMLGSDLLDEERVMLCMQTLDALHFLHANGCMHRDIKLENILASRKPLQAVIIDFGCATWDSKSLDHGVGTIRYLAPEVLDLKYRASTVPYTNLADVWSLGLTMYQFMCRWRFRAEYITQGEHTLILTQNHWRPPVKAISVQKFFEVVNLMVEWNAESRASTDIAMQRATSSGLFQSMKLLSPVLGSKRLGEEMHRETV</sequence>
<reference evidence="4" key="2">
    <citation type="submission" date="2015-01" db="EMBL/GenBank/DDBJ databases">
        <title>Evolutionary Origins and Diversification of the Mycorrhizal Mutualists.</title>
        <authorList>
            <consortium name="DOE Joint Genome Institute"/>
            <consortium name="Mycorrhizal Genomics Consortium"/>
            <person name="Kohler A."/>
            <person name="Kuo A."/>
            <person name="Nagy L.G."/>
            <person name="Floudas D."/>
            <person name="Copeland A."/>
            <person name="Barry K.W."/>
            <person name="Cichocki N."/>
            <person name="Veneault-Fourrey C."/>
            <person name="LaButti K."/>
            <person name="Lindquist E.A."/>
            <person name="Lipzen A."/>
            <person name="Lundell T."/>
            <person name="Morin E."/>
            <person name="Murat C."/>
            <person name="Riley R."/>
            <person name="Ohm R."/>
            <person name="Sun H."/>
            <person name="Tunlid A."/>
            <person name="Henrissat B."/>
            <person name="Grigoriev I.V."/>
            <person name="Hibbett D.S."/>
            <person name="Martin F."/>
        </authorList>
    </citation>
    <scope>NUCLEOTIDE SEQUENCE [LARGE SCALE GENOMIC DNA]</scope>
    <source>
        <strain evidence="4">Zn</strain>
    </source>
</reference>
<name>A0A0C3E1G1_OIDMZ</name>
<dbReference type="Pfam" id="PF00069">
    <property type="entry name" value="Pkinase"/>
    <property type="match status" value="1"/>
</dbReference>
<dbReference type="STRING" id="913774.A0A0C3E1G1"/>
<dbReference type="SMART" id="SM00220">
    <property type="entry name" value="S_TKc"/>
    <property type="match status" value="1"/>
</dbReference>
<dbReference type="PROSITE" id="PS50011">
    <property type="entry name" value="PROTEIN_KINASE_DOM"/>
    <property type="match status" value="1"/>
</dbReference>
<accession>A0A0C3E1G1</accession>
<dbReference type="AlphaFoldDB" id="A0A0C3E1G1"/>
<dbReference type="GO" id="GO:0005737">
    <property type="term" value="C:cytoplasm"/>
    <property type="evidence" value="ECO:0007669"/>
    <property type="project" value="TreeGrafter"/>
</dbReference>
<gene>
    <name evidence="3" type="ORF">OIDMADRAFT_22950</name>
</gene>
<feature type="domain" description="Protein kinase" evidence="2">
    <location>
        <begin position="260"/>
        <end position="531"/>
    </location>
</feature>